<dbReference type="InterPro" id="IPR011854">
    <property type="entry name" value="HypE"/>
</dbReference>
<dbReference type="Pfam" id="PF00586">
    <property type="entry name" value="AIRS"/>
    <property type="match status" value="1"/>
</dbReference>
<evidence type="ECO:0000313" key="4">
    <source>
        <dbReference type="EMBL" id="GAA0674818.1"/>
    </source>
</evidence>
<dbReference type="RefSeq" id="WP_343774157.1">
    <property type="nucleotide sequence ID" value="NZ_BAAADV010000004.1"/>
</dbReference>
<accession>A0AAV3TA81</accession>
<dbReference type="Gene3D" id="3.90.650.10">
    <property type="entry name" value="PurM-like C-terminal domain"/>
    <property type="match status" value="1"/>
</dbReference>
<dbReference type="Proteomes" id="UP001500420">
    <property type="component" value="Unassembled WGS sequence"/>
</dbReference>
<feature type="domain" description="PurM-like N-terminal" evidence="2">
    <location>
        <begin position="36"/>
        <end position="136"/>
    </location>
</feature>
<evidence type="ECO:0000313" key="5">
    <source>
        <dbReference type="Proteomes" id="UP001500420"/>
    </source>
</evidence>
<organism evidence="4 5">
    <name type="scientific">Natronoarchaeum mannanilyticum</name>
    <dbReference type="NCBI Taxonomy" id="926360"/>
    <lineage>
        <taxon>Archaea</taxon>
        <taxon>Methanobacteriati</taxon>
        <taxon>Methanobacteriota</taxon>
        <taxon>Stenosarchaea group</taxon>
        <taxon>Halobacteria</taxon>
        <taxon>Halobacteriales</taxon>
        <taxon>Natronoarchaeaceae</taxon>
    </lineage>
</organism>
<protein>
    <submittedName>
        <fullName evidence="4">AIR synthase-related protein</fullName>
    </submittedName>
</protein>
<feature type="domain" description="PurM-like C-terminal" evidence="3">
    <location>
        <begin position="157"/>
        <end position="312"/>
    </location>
</feature>
<dbReference type="PANTHER" id="PTHR30303">
    <property type="entry name" value="HYDROGENASE ISOENZYMES FORMATION PROTEIN HYPE"/>
    <property type="match status" value="1"/>
</dbReference>
<evidence type="ECO:0000259" key="2">
    <source>
        <dbReference type="Pfam" id="PF00586"/>
    </source>
</evidence>
<dbReference type="InterPro" id="IPR010918">
    <property type="entry name" value="PurM-like_C_dom"/>
</dbReference>
<dbReference type="GO" id="GO:0051604">
    <property type="term" value="P:protein maturation"/>
    <property type="evidence" value="ECO:0007669"/>
    <property type="project" value="TreeGrafter"/>
</dbReference>
<proteinExistence type="inferred from homology"/>
<gene>
    <name evidence="4" type="ORF">GCM10009020_22920</name>
</gene>
<keyword evidence="5" id="KW-1185">Reference proteome</keyword>
<dbReference type="SUPFAM" id="SSF56042">
    <property type="entry name" value="PurM C-terminal domain-like"/>
    <property type="match status" value="1"/>
</dbReference>
<evidence type="ECO:0000256" key="1">
    <source>
        <dbReference type="ARBA" id="ARBA00006243"/>
    </source>
</evidence>
<comment type="similarity">
    <text evidence="1">Belongs to the HypE family.</text>
</comment>
<dbReference type="InterPro" id="IPR036921">
    <property type="entry name" value="PurM-like_N_sf"/>
</dbReference>
<dbReference type="SUPFAM" id="SSF55326">
    <property type="entry name" value="PurM N-terminal domain-like"/>
    <property type="match status" value="1"/>
</dbReference>
<dbReference type="PANTHER" id="PTHR30303:SF4">
    <property type="entry name" value="HYDROGENASE EXPRESSION_FORMATION PROTEIN HYPE"/>
    <property type="match status" value="1"/>
</dbReference>
<evidence type="ECO:0000259" key="3">
    <source>
        <dbReference type="Pfam" id="PF02769"/>
    </source>
</evidence>
<dbReference type="CDD" id="cd06061">
    <property type="entry name" value="PurM-like1"/>
    <property type="match status" value="1"/>
</dbReference>
<dbReference type="EMBL" id="BAAADV010000004">
    <property type="protein sequence ID" value="GAA0674818.1"/>
    <property type="molecule type" value="Genomic_DNA"/>
</dbReference>
<sequence>MDDAGKIDREFFESRIEPRLGAARDDVAIGPTYGVDFGLIEIDDSVLAVATDPISILPDLGFERAGRFGIRIVLSDVAVSGLAPSHVAVSFALPPETTDEEFARFWGAVDEECRDLGVSIVTGHTARYDESRYPWVGSGTAFAVGDAEDVVRPDGARPGDDLLVTKGPGVETVGLLSSLFPERIDLPAETLAVAQERLDDVETVRDCAAAVDAGRVTAMHDATEGGLIGALHEVAGSAGVRIDVDADAVPVLPGVEAVSEALSMDHWRASTAGTLLIAVHPEDTDAVVAALEARGTPVGVAGKVTDGSGVVVDGERVAAPSGDAAWPVYERLLSE</sequence>
<dbReference type="Gene3D" id="3.30.1330.10">
    <property type="entry name" value="PurM-like, N-terminal domain"/>
    <property type="match status" value="1"/>
</dbReference>
<dbReference type="InterPro" id="IPR036676">
    <property type="entry name" value="PurM-like_C_sf"/>
</dbReference>
<dbReference type="PIRSF" id="PIRSF005644">
    <property type="entry name" value="Hdrgns_mtr_HypE"/>
    <property type="match status" value="1"/>
</dbReference>
<name>A0AAV3TA81_9EURY</name>
<reference evidence="4 5" key="1">
    <citation type="journal article" date="2019" name="Int. J. Syst. Evol. Microbiol.">
        <title>The Global Catalogue of Microorganisms (GCM) 10K type strain sequencing project: providing services to taxonomists for standard genome sequencing and annotation.</title>
        <authorList>
            <consortium name="The Broad Institute Genomics Platform"/>
            <consortium name="The Broad Institute Genome Sequencing Center for Infectious Disease"/>
            <person name="Wu L."/>
            <person name="Ma J."/>
        </authorList>
    </citation>
    <scope>NUCLEOTIDE SEQUENCE [LARGE SCALE GENOMIC DNA]</scope>
    <source>
        <strain evidence="4 5">JCM 16328</strain>
    </source>
</reference>
<dbReference type="AlphaFoldDB" id="A0AAV3TA81"/>
<dbReference type="InterPro" id="IPR016188">
    <property type="entry name" value="PurM-like_N"/>
</dbReference>
<dbReference type="Pfam" id="PF02769">
    <property type="entry name" value="AIRS_C"/>
    <property type="match status" value="1"/>
</dbReference>
<comment type="caution">
    <text evidence="4">The sequence shown here is derived from an EMBL/GenBank/DDBJ whole genome shotgun (WGS) entry which is preliminary data.</text>
</comment>